<feature type="region of interest" description="Disordered" evidence="3">
    <location>
        <begin position="505"/>
        <end position="536"/>
    </location>
</feature>
<dbReference type="InterPro" id="IPR017850">
    <property type="entry name" value="Alkaline_phosphatase_core_sf"/>
</dbReference>
<organism evidence="6 7">
    <name type="scientific">Sediminitomix flava</name>
    <dbReference type="NCBI Taxonomy" id="379075"/>
    <lineage>
        <taxon>Bacteria</taxon>
        <taxon>Pseudomonadati</taxon>
        <taxon>Bacteroidota</taxon>
        <taxon>Cytophagia</taxon>
        <taxon>Cytophagales</taxon>
        <taxon>Flammeovirgaceae</taxon>
        <taxon>Sediminitomix</taxon>
    </lineage>
</organism>
<comment type="similarity">
    <text evidence="1">Belongs to the sulfatase family.</text>
</comment>
<accession>A0A315Z4F6</accession>
<evidence type="ECO:0000256" key="3">
    <source>
        <dbReference type="SAM" id="MobiDB-lite"/>
    </source>
</evidence>
<keyword evidence="2" id="KW-0378">Hydrolase</keyword>
<dbReference type="EMBL" id="QGDO01000008">
    <property type="protein sequence ID" value="PWJ37898.1"/>
    <property type="molecule type" value="Genomic_DNA"/>
</dbReference>
<feature type="signal peptide" evidence="4">
    <location>
        <begin position="1"/>
        <end position="27"/>
    </location>
</feature>
<evidence type="ECO:0000259" key="5">
    <source>
        <dbReference type="Pfam" id="PF00884"/>
    </source>
</evidence>
<feature type="compositionally biased region" description="Basic and acidic residues" evidence="3">
    <location>
        <begin position="505"/>
        <end position="514"/>
    </location>
</feature>
<dbReference type="Gene3D" id="3.40.720.10">
    <property type="entry name" value="Alkaline Phosphatase, subunit A"/>
    <property type="match status" value="1"/>
</dbReference>
<dbReference type="GO" id="GO:0004065">
    <property type="term" value="F:arylsulfatase activity"/>
    <property type="evidence" value="ECO:0007669"/>
    <property type="project" value="TreeGrafter"/>
</dbReference>
<evidence type="ECO:0000256" key="4">
    <source>
        <dbReference type="SAM" id="SignalP"/>
    </source>
</evidence>
<evidence type="ECO:0000256" key="2">
    <source>
        <dbReference type="ARBA" id="ARBA00022801"/>
    </source>
</evidence>
<keyword evidence="4" id="KW-0732">Signal</keyword>
<dbReference type="CDD" id="cd16145">
    <property type="entry name" value="ARS_like"/>
    <property type="match status" value="1"/>
</dbReference>
<evidence type="ECO:0000256" key="1">
    <source>
        <dbReference type="ARBA" id="ARBA00008779"/>
    </source>
</evidence>
<comment type="caution">
    <text evidence="6">The sequence shown here is derived from an EMBL/GenBank/DDBJ whole genome shotgun (WGS) entry which is preliminary data.</text>
</comment>
<evidence type="ECO:0000313" key="7">
    <source>
        <dbReference type="Proteomes" id="UP000245535"/>
    </source>
</evidence>
<dbReference type="OrthoDB" id="9765065at2"/>
<dbReference type="InterPro" id="IPR000917">
    <property type="entry name" value="Sulfatase_N"/>
</dbReference>
<dbReference type="PANTHER" id="PTHR42693">
    <property type="entry name" value="ARYLSULFATASE FAMILY MEMBER"/>
    <property type="match status" value="1"/>
</dbReference>
<dbReference type="SUPFAM" id="SSF53649">
    <property type="entry name" value="Alkaline phosphatase-like"/>
    <property type="match status" value="1"/>
</dbReference>
<dbReference type="Pfam" id="PF00884">
    <property type="entry name" value="Sulfatase"/>
    <property type="match status" value="1"/>
</dbReference>
<dbReference type="PANTHER" id="PTHR42693:SF53">
    <property type="entry name" value="ENDO-4-O-SULFATASE"/>
    <property type="match status" value="1"/>
</dbReference>
<feature type="domain" description="Sulfatase N-terminal" evidence="5">
    <location>
        <begin position="40"/>
        <end position="399"/>
    </location>
</feature>
<dbReference type="RefSeq" id="WP_109622026.1">
    <property type="nucleotide sequence ID" value="NZ_QGDO01000008.1"/>
</dbReference>
<gene>
    <name evidence="6" type="ORF">BC781_10833</name>
</gene>
<proteinExistence type="inferred from homology"/>
<evidence type="ECO:0000313" key="6">
    <source>
        <dbReference type="EMBL" id="PWJ37898.1"/>
    </source>
</evidence>
<feature type="chain" id="PRO_5016326819" evidence="4">
    <location>
        <begin position="28"/>
        <end position="536"/>
    </location>
</feature>
<protein>
    <submittedName>
        <fullName evidence="6">Arylsulfatase A-like enzyme</fullName>
    </submittedName>
</protein>
<dbReference type="Gene3D" id="3.30.1120.10">
    <property type="match status" value="1"/>
</dbReference>
<dbReference type="InterPro" id="IPR050738">
    <property type="entry name" value="Sulfatase"/>
</dbReference>
<keyword evidence="7" id="KW-1185">Reference proteome</keyword>
<dbReference type="Proteomes" id="UP000245535">
    <property type="component" value="Unassembled WGS sequence"/>
</dbReference>
<dbReference type="AlphaFoldDB" id="A0A315Z4F6"/>
<sequence>MKNRTVIWKGFLMLLIGLSFCNTKGVAENEKPNKKSKKSPNIIYIIADDFSYKDLSIYGQKQYKTPNLDQLCKQGIRFSQAYSASGECAPSRSSVMTGLHTGHGRVRVNSSARGQDHLLDSDITVAEVLKSAGYATAFIGKWGIGQPQTEGVPYKQGFDYSFGYYDQVRAHTFFPDYLWENDKKITYPANAGFDMNKRYANNIPNPPKELLNSYDEQGKLILEEVADPQNAVFSEAVFEEKALNFIDKHSEEPFFLYYATQLPHGPVIIDSLGNMKDRVDIPQKQREWAAMVQRIDTFTGTLIETLKKKGIYENTVIVFSSDNGYSMAGYMGRGNAPKWEDDPWLKNKGPFTGGKFSIFEGGCRIPFFMTWEGHIQPSIVQKAVWLPDLFSTFSELANIKEVPKTDGNSLVPFFKNENTDIFNDRALYFSRQRAQAVRKGPWKAFRADSDAPLELYLVEEDTYNENNLAKDYPEVAIEMETIMNESHEPSEWYWNPWETRKDFEEKKKKAKELGQDLPTIRPNNIDRLPWEKKGDS</sequence>
<reference evidence="6 7" key="1">
    <citation type="submission" date="2018-03" db="EMBL/GenBank/DDBJ databases">
        <title>Genomic Encyclopedia of Archaeal and Bacterial Type Strains, Phase II (KMG-II): from individual species to whole genera.</title>
        <authorList>
            <person name="Goeker M."/>
        </authorList>
    </citation>
    <scope>NUCLEOTIDE SEQUENCE [LARGE SCALE GENOMIC DNA]</scope>
    <source>
        <strain evidence="6 7">DSM 28229</strain>
    </source>
</reference>
<name>A0A315Z4F6_SEDFL</name>